<feature type="domain" description="Homeobox" evidence="12">
    <location>
        <begin position="69"/>
        <end position="129"/>
    </location>
</feature>
<dbReference type="InterPro" id="IPR045224">
    <property type="entry name" value="HDZip_class_I_plant"/>
</dbReference>
<evidence type="ECO:0000256" key="5">
    <source>
        <dbReference type="ARBA" id="ARBA00023163"/>
    </source>
</evidence>
<evidence type="ECO:0000256" key="10">
    <source>
        <dbReference type="RuleBase" id="RU369038"/>
    </source>
</evidence>
<gene>
    <name evidence="13" type="ORF">MKW94_028095</name>
</gene>
<sequence length="241" mass="27877">MAWNETVKPLMATGVGGEQTVAFLYDYNFHPFPGHHQAAEMERTHPSNNNNHNSNSNSDNNNSANDENNNHVERKRRMRWDQIESLERSFQEEIKLEPERKIKLAQELGLQPRKVAVWFQNRRARWKAKQLERLYDSLKLEFDIVCRDKLKLQEEVTKLKTIVNHQALMIQGSRGSTEVLMEPEETVESKSVVISNSSNMLQGATNYHQIAGDCNYSFNLDDYIQGSLPYMGILHGYPNIN</sequence>
<dbReference type="GO" id="GO:0043565">
    <property type="term" value="F:sequence-specific DNA binding"/>
    <property type="evidence" value="ECO:0007669"/>
    <property type="project" value="TreeGrafter"/>
</dbReference>
<dbReference type="InterPro" id="IPR009057">
    <property type="entry name" value="Homeodomain-like_sf"/>
</dbReference>
<evidence type="ECO:0000256" key="11">
    <source>
        <dbReference type="SAM" id="MobiDB-lite"/>
    </source>
</evidence>
<dbReference type="GO" id="GO:0000981">
    <property type="term" value="F:DNA-binding transcription factor activity, RNA polymerase II-specific"/>
    <property type="evidence" value="ECO:0007669"/>
    <property type="project" value="UniProtKB-UniRule"/>
</dbReference>
<proteinExistence type="inferred from homology"/>
<dbReference type="AlphaFoldDB" id="A0AA41VSX4"/>
<dbReference type="CDD" id="cd00086">
    <property type="entry name" value="homeodomain"/>
    <property type="match status" value="1"/>
</dbReference>
<evidence type="ECO:0000256" key="2">
    <source>
        <dbReference type="ARBA" id="ARBA00023015"/>
    </source>
</evidence>
<dbReference type="Gene3D" id="1.10.10.60">
    <property type="entry name" value="Homeodomain-like"/>
    <property type="match status" value="1"/>
</dbReference>
<comment type="function">
    <text evidence="10">Transcription factor.</text>
</comment>
<evidence type="ECO:0000256" key="9">
    <source>
        <dbReference type="RuleBase" id="RU000682"/>
    </source>
</evidence>
<dbReference type="GO" id="GO:0005634">
    <property type="term" value="C:nucleus"/>
    <property type="evidence" value="ECO:0007669"/>
    <property type="project" value="UniProtKB-SubCell"/>
</dbReference>
<evidence type="ECO:0000256" key="4">
    <source>
        <dbReference type="ARBA" id="ARBA00023155"/>
    </source>
</evidence>
<dbReference type="InterPro" id="IPR000047">
    <property type="entry name" value="HTH_motif"/>
</dbReference>
<reference evidence="13" key="1">
    <citation type="submission" date="2022-03" db="EMBL/GenBank/DDBJ databases">
        <title>A functionally conserved STORR gene fusion in Papaver species that diverged 16.8 million years ago.</title>
        <authorList>
            <person name="Catania T."/>
        </authorList>
    </citation>
    <scope>NUCLEOTIDE SEQUENCE</scope>
    <source>
        <strain evidence="13">S-191538</strain>
    </source>
</reference>
<feature type="compositionally biased region" description="Low complexity" evidence="11">
    <location>
        <begin position="47"/>
        <end position="67"/>
    </location>
</feature>
<dbReference type="PROSITE" id="PS00027">
    <property type="entry name" value="HOMEOBOX_1"/>
    <property type="match status" value="1"/>
</dbReference>
<dbReference type="SMART" id="SM00389">
    <property type="entry name" value="HOX"/>
    <property type="match status" value="1"/>
</dbReference>
<dbReference type="PANTHER" id="PTHR24326">
    <property type="entry name" value="HOMEOBOX-LEUCINE ZIPPER PROTEIN"/>
    <property type="match status" value="1"/>
</dbReference>
<keyword evidence="5 10" id="KW-0804">Transcription</keyword>
<dbReference type="Proteomes" id="UP001177140">
    <property type="component" value="Unassembled WGS sequence"/>
</dbReference>
<protein>
    <recommendedName>
        <fullName evidence="10">Homeobox-leucine zipper protein</fullName>
    </recommendedName>
    <alternativeName>
        <fullName evidence="10">HD-ZIP protein</fullName>
    </alternativeName>
    <alternativeName>
        <fullName evidence="10">Homeodomain transcription factor</fullName>
    </alternativeName>
</protein>
<dbReference type="SUPFAM" id="SSF46689">
    <property type="entry name" value="Homeodomain-like"/>
    <property type="match status" value="1"/>
</dbReference>
<dbReference type="InterPro" id="IPR017970">
    <property type="entry name" value="Homeobox_CS"/>
</dbReference>
<keyword evidence="14" id="KW-1185">Reference proteome</keyword>
<dbReference type="GO" id="GO:0045893">
    <property type="term" value="P:positive regulation of DNA-templated transcription"/>
    <property type="evidence" value="ECO:0007669"/>
    <property type="project" value="TreeGrafter"/>
</dbReference>
<dbReference type="Pfam" id="PF00046">
    <property type="entry name" value="Homeodomain"/>
    <property type="match status" value="1"/>
</dbReference>
<evidence type="ECO:0000256" key="6">
    <source>
        <dbReference type="ARBA" id="ARBA00023242"/>
    </source>
</evidence>
<evidence type="ECO:0000256" key="8">
    <source>
        <dbReference type="PROSITE-ProRule" id="PRU00108"/>
    </source>
</evidence>
<keyword evidence="2 10" id="KW-0805">Transcription regulation</keyword>
<keyword evidence="6 8" id="KW-0539">Nucleus</keyword>
<dbReference type="PRINTS" id="PR00031">
    <property type="entry name" value="HTHREPRESSR"/>
</dbReference>
<comment type="caution">
    <text evidence="13">The sequence shown here is derived from an EMBL/GenBank/DDBJ whole genome shotgun (WGS) entry which is preliminary data.</text>
</comment>
<feature type="DNA-binding region" description="Homeobox" evidence="8">
    <location>
        <begin position="71"/>
        <end position="130"/>
    </location>
</feature>
<feature type="region of interest" description="Disordered" evidence="11">
    <location>
        <begin position="39"/>
        <end position="76"/>
    </location>
</feature>
<evidence type="ECO:0000256" key="1">
    <source>
        <dbReference type="ARBA" id="ARBA00004123"/>
    </source>
</evidence>
<dbReference type="PROSITE" id="PS50071">
    <property type="entry name" value="HOMEOBOX_2"/>
    <property type="match status" value="1"/>
</dbReference>
<name>A0AA41VSX4_PAPNU</name>
<dbReference type="EMBL" id="JAJJMA010286930">
    <property type="protein sequence ID" value="MCL7046895.1"/>
    <property type="molecule type" value="Genomic_DNA"/>
</dbReference>
<accession>A0AA41VSX4</accession>
<dbReference type="PANTHER" id="PTHR24326:SF591">
    <property type="entry name" value="HOMEOBOX-LEUCINE ZIPPER PROTEIN ATHB-51-RELATED"/>
    <property type="match status" value="1"/>
</dbReference>
<evidence type="ECO:0000259" key="12">
    <source>
        <dbReference type="PROSITE" id="PS50071"/>
    </source>
</evidence>
<evidence type="ECO:0000313" key="14">
    <source>
        <dbReference type="Proteomes" id="UP001177140"/>
    </source>
</evidence>
<comment type="similarity">
    <text evidence="7 10">Belongs to the HD-ZIP homeobox family. Class I subfamily.</text>
</comment>
<dbReference type="InterPro" id="IPR001356">
    <property type="entry name" value="HD"/>
</dbReference>
<evidence type="ECO:0000256" key="7">
    <source>
        <dbReference type="ARBA" id="ARBA00025748"/>
    </source>
</evidence>
<comment type="subcellular location">
    <subcellularLocation>
        <location evidence="1 8 9">Nucleus</location>
    </subcellularLocation>
</comment>
<organism evidence="13 14">
    <name type="scientific">Papaver nudicaule</name>
    <name type="common">Iceland poppy</name>
    <dbReference type="NCBI Taxonomy" id="74823"/>
    <lineage>
        <taxon>Eukaryota</taxon>
        <taxon>Viridiplantae</taxon>
        <taxon>Streptophyta</taxon>
        <taxon>Embryophyta</taxon>
        <taxon>Tracheophyta</taxon>
        <taxon>Spermatophyta</taxon>
        <taxon>Magnoliopsida</taxon>
        <taxon>Ranunculales</taxon>
        <taxon>Papaveraceae</taxon>
        <taxon>Papaveroideae</taxon>
        <taxon>Papaver</taxon>
    </lineage>
</organism>
<evidence type="ECO:0000313" key="13">
    <source>
        <dbReference type="EMBL" id="MCL7046895.1"/>
    </source>
</evidence>
<keyword evidence="4 8" id="KW-0371">Homeobox</keyword>
<keyword evidence="3 8" id="KW-0238">DNA-binding</keyword>
<evidence type="ECO:0000256" key="3">
    <source>
        <dbReference type="ARBA" id="ARBA00023125"/>
    </source>
</evidence>